<dbReference type="SMART" id="SM00849">
    <property type="entry name" value="Lactamase_B"/>
    <property type="match status" value="1"/>
</dbReference>
<feature type="transmembrane region" description="Helical" evidence="6">
    <location>
        <begin position="451"/>
        <end position="468"/>
    </location>
</feature>
<keyword evidence="5 6" id="KW-0472">Membrane</keyword>
<dbReference type="Proteomes" id="UP001234916">
    <property type="component" value="Chromosome"/>
</dbReference>
<evidence type="ECO:0000313" key="8">
    <source>
        <dbReference type="EMBL" id="WIM05982.1"/>
    </source>
</evidence>
<dbReference type="GO" id="GO:0005886">
    <property type="term" value="C:plasma membrane"/>
    <property type="evidence" value="ECO:0007669"/>
    <property type="project" value="UniProtKB-SubCell"/>
</dbReference>
<name>A0AA49IW48_9PROT</name>
<evidence type="ECO:0000256" key="2">
    <source>
        <dbReference type="ARBA" id="ARBA00022475"/>
    </source>
</evidence>
<dbReference type="Pfam" id="PF03772">
    <property type="entry name" value="Competence"/>
    <property type="match status" value="1"/>
</dbReference>
<dbReference type="PANTHER" id="PTHR30619:SF1">
    <property type="entry name" value="RECOMBINATION PROTEIN 2"/>
    <property type="match status" value="1"/>
</dbReference>
<feature type="transmembrane region" description="Helical" evidence="6">
    <location>
        <begin position="414"/>
        <end position="439"/>
    </location>
</feature>
<dbReference type="NCBIfam" id="TIGR00361">
    <property type="entry name" value="ComEC_Rec2"/>
    <property type="match status" value="1"/>
</dbReference>
<dbReference type="CDD" id="cd07731">
    <property type="entry name" value="ComA-like_MBL-fold"/>
    <property type="match status" value="1"/>
</dbReference>
<keyword evidence="2" id="KW-1003">Cell membrane</keyword>
<evidence type="ECO:0000256" key="4">
    <source>
        <dbReference type="ARBA" id="ARBA00022989"/>
    </source>
</evidence>
<evidence type="ECO:0000256" key="1">
    <source>
        <dbReference type="ARBA" id="ARBA00004651"/>
    </source>
</evidence>
<dbReference type="PANTHER" id="PTHR30619">
    <property type="entry name" value="DNA INTERNALIZATION/COMPETENCE PROTEIN COMEC/REC2"/>
    <property type="match status" value="1"/>
</dbReference>
<dbReference type="EMBL" id="CP107246">
    <property type="protein sequence ID" value="WIM05982.1"/>
    <property type="molecule type" value="Genomic_DNA"/>
</dbReference>
<evidence type="ECO:0000256" key="5">
    <source>
        <dbReference type="ARBA" id="ARBA00023136"/>
    </source>
</evidence>
<accession>A0AA49IW48</accession>
<sequence length="780" mass="84422">MRLSILTFAAGIGWLQLQPALPDIAALAVMAVAGVLLLALSLRLRAATPVAAFLLGIAWAGALAHHRLADFLPAGSEGRDTEVVGVIASLPQYYENGLRFDFDVEHSGLPAPRRISLAWHRGFRPQEDGEVHAAPPLHAGERWRFTVRLKRPHGNLNPHGFDYEAMLFERGIRATGYVRPKHEFARLDEFVMRPSHAIERLRERIRERFLRVLPDQPYAGILVALAIGDQRAIDASLWQVFARTGVTHLMSISGLHVTMVAGLAAWIVSWNWRRRFLFGGRLPLLLPAQKAAAIAGFAAAFAYCLLAGFAVPAQRTLTMLGVVALALATGRATAPSRVLALALLIVLLLDPWAVLSPGFWLSFGAVGLLFYIGSGRLGEIRPLAAWGRAQWAMTLGLVPALLALFQQFSLVSPIANAVAIPMVSFVATPLALLGAIPLLDPLLWLAHQAMAALMWLLEWLAASGWAVWQQHAPPVWTVALALGGAAWLLMPRGFPVRWVGLAAFLPMLLVPPPRPMAGEANVTVLDVGQGLAVHVQTAGHDLLYDTGPAFSPDANSGNRIIVPYLRASGVRRLDGLVVTHADKDHSGGAASVLESVPTGWLMTSLPGDHPLLAATPPRRPCADGDAWEWDGVRFQLLHPTALQFAQPIRKTNDMSCVLKVTSRHGTALLTSDIEAISEAALLARHGDDLHAEVLVAPHHGSRTSSTPEFVAGVGAREVIFPVGYRNRFGHPKEEVVARYAGTRCWRTDADGALTVRLTGAGVAVAPARAERRRYWHSGVE</sequence>
<dbReference type="InterPro" id="IPR004477">
    <property type="entry name" value="ComEC_N"/>
</dbReference>
<feature type="transmembrane region" description="Helical" evidence="6">
    <location>
        <begin position="389"/>
        <end position="408"/>
    </location>
</feature>
<dbReference type="KEGG" id="npv:OHM77_01435"/>
<feature type="transmembrane region" description="Helical" evidence="6">
    <location>
        <begin position="20"/>
        <end position="40"/>
    </location>
</feature>
<dbReference type="Pfam" id="PF00753">
    <property type="entry name" value="Lactamase_B"/>
    <property type="match status" value="1"/>
</dbReference>
<feature type="transmembrane region" description="Helical" evidence="6">
    <location>
        <begin position="474"/>
        <end position="490"/>
    </location>
</feature>
<keyword evidence="3 6" id="KW-0812">Transmembrane</keyword>
<gene>
    <name evidence="8" type="ORF">OHM77_01435</name>
</gene>
<dbReference type="GO" id="GO:0030420">
    <property type="term" value="P:establishment of competence for transformation"/>
    <property type="evidence" value="ECO:0007669"/>
    <property type="project" value="InterPro"/>
</dbReference>
<keyword evidence="4 6" id="KW-1133">Transmembrane helix</keyword>
<comment type="subcellular location">
    <subcellularLocation>
        <location evidence="1">Cell membrane</location>
        <topology evidence="1">Multi-pass membrane protein</topology>
    </subcellularLocation>
</comment>
<dbReference type="NCBIfam" id="TIGR00360">
    <property type="entry name" value="ComEC_N-term"/>
    <property type="match status" value="1"/>
</dbReference>
<dbReference type="InterPro" id="IPR004797">
    <property type="entry name" value="Competence_ComEC/Rec2"/>
</dbReference>
<organism evidence="8">
    <name type="scientific">Candidatus Nitricoxidivorans perseverans</name>
    <dbReference type="NCBI Taxonomy" id="2975601"/>
    <lineage>
        <taxon>Bacteria</taxon>
        <taxon>Pseudomonadati</taxon>
        <taxon>Pseudomonadota</taxon>
        <taxon>Betaproteobacteria</taxon>
        <taxon>Nitrosomonadales</taxon>
        <taxon>Sterolibacteriaceae</taxon>
        <taxon>Candidatus Nitricoxidivorans</taxon>
    </lineage>
</organism>
<dbReference type="InterPro" id="IPR036866">
    <property type="entry name" value="RibonucZ/Hydroxyglut_hydro"/>
</dbReference>
<reference evidence="8" key="1">
    <citation type="journal article" date="2023" name="Nat. Microbiol.">
        <title>Enrichment and characterization of a nitric oxide-reducing microbial community in a continuous bioreactor.</title>
        <authorList>
            <person name="Garrido-Amador P."/>
            <person name="Stortenbeker N."/>
            <person name="Wessels H.J.C.T."/>
            <person name="Speth D.R."/>
            <person name="Garcia-Heredia I."/>
            <person name="Kartal B."/>
        </authorList>
    </citation>
    <scope>NUCLEOTIDE SEQUENCE</scope>
    <source>
        <strain evidence="8">MAG1</strain>
    </source>
</reference>
<protein>
    <submittedName>
        <fullName evidence="8">DNA internalization-related competence protein ComEC/Rec2</fullName>
    </submittedName>
</protein>
<dbReference type="SUPFAM" id="SSF56281">
    <property type="entry name" value="Metallo-hydrolase/oxidoreductase"/>
    <property type="match status" value="1"/>
</dbReference>
<feature type="domain" description="Metallo-beta-lactamase" evidence="7">
    <location>
        <begin position="529"/>
        <end position="724"/>
    </location>
</feature>
<dbReference type="AlphaFoldDB" id="A0AA49IW48"/>
<feature type="transmembrane region" description="Helical" evidence="6">
    <location>
        <begin position="291"/>
        <end position="311"/>
    </location>
</feature>
<dbReference type="InterPro" id="IPR035681">
    <property type="entry name" value="ComA-like_MBL"/>
</dbReference>
<feature type="transmembrane region" description="Helical" evidence="6">
    <location>
        <begin position="248"/>
        <end position="270"/>
    </location>
</feature>
<dbReference type="InterPro" id="IPR001279">
    <property type="entry name" value="Metallo-B-lactamas"/>
</dbReference>
<dbReference type="InterPro" id="IPR052159">
    <property type="entry name" value="Competence_DNA_uptake"/>
</dbReference>
<feature type="transmembrane region" description="Helical" evidence="6">
    <location>
        <begin position="209"/>
        <end position="228"/>
    </location>
</feature>
<feature type="transmembrane region" description="Helical" evidence="6">
    <location>
        <begin position="360"/>
        <end position="377"/>
    </location>
</feature>
<dbReference type="Pfam" id="PF13567">
    <property type="entry name" value="DUF4131"/>
    <property type="match status" value="1"/>
</dbReference>
<evidence type="ECO:0000256" key="3">
    <source>
        <dbReference type="ARBA" id="ARBA00022692"/>
    </source>
</evidence>
<evidence type="ECO:0000259" key="7">
    <source>
        <dbReference type="SMART" id="SM00849"/>
    </source>
</evidence>
<dbReference type="InterPro" id="IPR025405">
    <property type="entry name" value="DUF4131"/>
</dbReference>
<proteinExistence type="predicted"/>
<evidence type="ECO:0000256" key="6">
    <source>
        <dbReference type="SAM" id="Phobius"/>
    </source>
</evidence>
<dbReference type="Gene3D" id="3.60.15.10">
    <property type="entry name" value="Ribonuclease Z/Hydroxyacylglutathione hydrolase-like"/>
    <property type="match status" value="1"/>
</dbReference>